<dbReference type="EMBL" id="JBIQWL010000008">
    <property type="protein sequence ID" value="MFH8252264.1"/>
    <property type="molecule type" value="Genomic_DNA"/>
</dbReference>
<evidence type="ECO:0000313" key="4">
    <source>
        <dbReference type="Proteomes" id="UP001610861"/>
    </source>
</evidence>
<proteinExistence type="predicted"/>
<dbReference type="InterPro" id="IPR054049">
    <property type="entry name" value="SupH-like_C"/>
</dbReference>
<dbReference type="Gene3D" id="3.90.400.10">
    <property type="entry name" value="Oligo-1,6-glucosidase, Domain 2"/>
    <property type="match status" value="1"/>
</dbReference>
<dbReference type="RefSeq" id="WP_397557695.1">
    <property type="nucleotide sequence ID" value="NZ_JBIQWL010000008.1"/>
</dbReference>
<sequence>MRMSDTGDLWWRNAVYYCLDVETFRDGDGDGIGDFQGLTESIGYLEQLGVTCVWLMPFYPTPDRDDGYDISDFYGVDPRLGSLGDVVEFVRTARSRGIRTIIDLVVNHTSDKHHWFREAKRSRNSRYRDYYVWRDRPTKNSKNEVFPGEEQSIWEWEPRTEQYFLHSFYRHQPDLNLAEPRVRDEVSKIVAFWLSLGIAGFRVDAVPFLLSGPGAPIDSDPHEFLRDLKRFIRRRSSEAMLLGEVSLPHDGQFAYFGGGDGGELDAQFDFTLMNAVYLSLASGEAEPIAKALASRPTTHEPATWGNFLRNHDELTLHLLQPDERERVFEEFAPDPAQRIYDRGIVRRLAPMLGGDPRRLRLAYSLLFSLPGAPVLFYGEEIGMGENPELRGRLAVRTPMQWSRTRNGGFSSARPSRLPGPVTTGGYGPEHVNVRDQQMDRGSLFHFIGALIARYRTTPEIGWGDVRVIEHETPGVLAHLIATDRGGGLLALHNLLSAPATVLLPTADQLGGEVLTDLLNPREIPMESGQPTEVQLEGYGFRWLQITPEGGAVV</sequence>
<accession>A0ABW7QBI2</accession>
<dbReference type="Pfam" id="PF00128">
    <property type="entry name" value="Alpha-amylase"/>
    <property type="match status" value="2"/>
</dbReference>
<dbReference type="PANTHER" id="PTHR10357:SF219">
    <property type="entry name" value="MALTOSE ALPHA-D-GLUCOSYLTRANSFERASE"/>
    <property type="match status" value="1"/>
</dbReference>
<reference evidence="3 4" key="1">
    <citation type="submission" date="2024-09" db="EMBL/GenBank/DDBJ databases">
        <authorList>
            <person name="Pan X."/>
        </authorList>
    </citation>
    <scope>NUCLEOTIDE SEQUENCE [LARGE SCALE GENOMIC DNA]</scope>
    <source>
        <strain evidence="3 4">B2969</strain>
    </source>
</reference>
<dbReference type="CDD" id="cd11334">
    <property type="entry name" value="AmyAc_TreS"/>
    <property type="match status" value="1"/>
</dbReference>
<dbReference type="InterPro" id="IPR013780">
    <property type="entry name" value="Glyco_hydro_b"/>
</dbReference>
<dbReference type="SMART" id="SM00642">
    <property type="entry name" value="Aamy"/>
    <property type="match status" value="1"/>
</dbReference>
<dbReference type="SUPFAM" id="SSF51445">
    <property type="entry name" value="(Trans)glycosidases"/>
    <property type="match status" value="1"/>
</dbReference>
<dbReference type="Pfam" id="PF22157">
    <property type="entry name" value="SupH-like_C"/>
    <property type="match status" value="1"/>
</dbReference>
<protein>
    <submittedName>
        <fullName evidence="3">Alpha-amylase family protein</fullName>
    </submittedName>
</protein>
<feature type="compositionally biased region" description="Polar residues" evidence="1">
    <location>
        <begin position="404"/>
        <end position="413"/>
    </location>
</feature>
<gene>
    <name evidence="3" type="ORF">ACH3VR_18000</name>
</gene>
<comment type="caution">
    <text evidence="3">The sequence shown here is derived from an EMBL/GenBank/DDBJ whole genome shotgun (WGS) entry which is preliminary data.</text>
</comment>
<evidence type="ECO:0000256" key="1">
    <source>
        <dbReference type="SAM" id="MobiDB-lite"/>
    </source>
</evidence>
<dbReference type="InterPro" id="IPR006047">
    <property type="entry name" value="GH13_cat_dom"/>
</dbReference>
<dbReference type="Gene3D" id="3.20.20.80">
    <property type="entry name" value="Glycosidases"/>
    <property type="match status" value="1"/>
</dbReference>
<feature type="region of interest" description="Disordered" evidence="1">
    <location>
        <begin position="404"/>
        <end position="427"/>
    </location>
</feature>
<name>A0ABW7QBI2_9MICO</name>
<evidence type="ECO:0000259" key="2">
    <source>
        <dbReference type="SMART" id="SM00642"/>
    </source>
</evidence>
<organism evidence="3 4">
    <name type="scientific">Microbacterium alkaliflavum</name>
    <dbReference type="NCBI Taxonomy" id="3248839"/>
    <lineage>
        <taxon>Bacteria</taxon>
        <taxon>Bacillati</taxon>
        <taxon>Actinomycetota</taxon>
        <taxon>Actinomycetes</taxon>
        <taxon>Micrococcales</taxon>
        <taxon>Microbacteriaceae</taxon>
        <taxon>Microbacterium</taxon>
    </lineage>
</organism>
<dbReference type="Gene3D" id="2.60.40.1180">
    <property type="entry name" value="Golgi alpha-mannosidase II"/>
    <property type="match status" value="1"/>
</dbReference>
<dbReference type="Proteomes" id="UP001610861">
    <property type="component" value="Unassembled WGS sequence"/>
</dbReference>
<dbReference type="PANTHER" id="PTHR10357">
    <property type="entry name" value="ALPHA-AMYLASE FAMILY MEMBER"/>
    <property type="match status" value="1"/>
</dbReference>
<dbReference type="InterPro" id="IPR017853">
    <property type="entry name" value="GH"/>
</dbReference>
<dbReference type="InterPro" id="IPR045857">
    <property type="entry name" value="O16G_dom_2"/>
</dbReference>
<evidence type="ECO:0000313" key="3">
    <source>
        <dbReference type="EMBL" id="MFH8252264.1"/>
    </source>
</evidence>
<keyword evidence="4" id="KW-1185">Reference proteome</keyword>
<feature type="domain" description="Glycosyl hydrolase family 13 catalytic" evidence="2">
    <location>
        <begin position="18"/>
        <end position="416"/>
    </location>
</feature>